<dbReference type="EMBL" id="JAENHL010000006">
    <property type="protein sequence ID" value="MBK1866083.1"/>
    <property type="molecule type" value="Genomic_DNA"/>
</dbReference>
<evidence type="ECO:0000313" key="2">
    <source>
        <dbReference type="Proteomes" id="UP000616151"/>
    </source>
</evidence>
<keyword evidence="2" id="KW-1185">Reference proteome</keyword>
<reference evidence="1" key="1">
    <citation type="submission" date="2021-01" db="EMBL/GenBank/DDBJ databases">
        <authorList>
            <person name="Sun Q."/>
        </authorList>
    </citation>
    <scope>NUCLEOTIDE SEQUENCE</scope>
    <source>
        <strain evidence="1">YIM B02566</strain>
    </source>
</reference>
<accession>A0ACC5R0A6</accession>
<evidence type="ECO:0000313" key="1">
    <source>
        <dbReference type="EMBL" id="MBK1866083.1"/>
    </source>
</evidence>
<dbReference type="Proteomes" id="UP000616151">
    <property type="component" value="Unassembled WGS sequence"/>
</dbReference>
<keyword evidence="1" id="KW-0547">Nucleotide-binding</keyword>
<comment type="caution">
    <text evidence="1">The sequence shown here is derived from an EMBL/GenBank/DDBJ whole genome shotgun (WGS) entry which is preliminary data.</text>
</comment>
<organism evidence="1 2">
    <name type="scientific">Taklimakanibacter albus</name>
    <dbReference type="NCBI Taxonomy" id="2800327"/>
    <lineage>
        <taxon>Bacteria</taxon>
        <taxon>Pseudomonadati</taxon>
        <taxon>Pseudomonadota</taxon>
        <taxon>Alphaproteobacteria</taxon>
        <taxon>Hyphomicrobiales</taxon>
        <taxon>Aestuariivirgaceae</taxon>
        <taxon>Taklimakanibacter</taxon>
    </lineage>
</organism>
<protein>
    <submittedName>
        <fullName evidence="1">ABC transporter ATP-binding protein</fullName>
    </submittedName>
</protein>
<gene>
    <name evidence="1" type="ORF">JHL16_06930</name>
</gene>
<proteinExistence type="predicted"/>
<sequence length="237" mass="24840">MLTVDQLSVHYGPVRAVKKVSLAVQAGEIVAVLGANGAGKSSILNACLGLAPRSAGSITLDGARIDKLSTEAIVRLGLTLVPEGRRVFSGLTVAQNLSLGASAIGKDRAVALGSLDWIFSLFPRLAERRAQLAGTLSGGEQQMLAIGRALMSKPRLLLLDEPSLGLAPNIVDLIFDLIIGLRKEGFTFLLVEQNAELALDTCDRAYLVMSGAVAAQGTPDLFRQNDLVGHSHFAASG</sequence>
<name>A0ACC5R0A6_9HYPH</name>
<keyword evidence="1" id="KW-0067">ATP-binding</keyword>